<organism evidence="2 3">
    <name type="scientific">Leucothrix pacifica</name>
    <dbReference type="NCBI Taxonomy" id="1247513"/>
    <lineage>
        <taxon>Bacteria</taxon>
        <taxon>Pseudomonadati</taxon>
        <taxon>Pseudomonadota</taxon>
        <taxon>Gammaproteobacteria</taxon>
        <taxon>Thiotrichales</taxon>
        <taxon>Thiotrichaceae</taxon>
        <taxon>Leucothrix</taxon>
    </lineage>
</organism>
<feature type="compositionally biased region" description="Pro residues" evidence="1">
    <location>
        <begin position="72"/>
        <end position="84"/>
    </location>
</feature>
<keyword evidence="3" id="KW-1185">Reference proteome</keyword>
<gene>
    <name evidence="2" type="ORF">DKW60_20525</name>
</gene>
<dbReference type="PANTHER" id="PTHR48098">
    <property type="entry name" value="ENTEROCHELIN ESTERASE-RELATED"/>
    <property type="match status" value="1"/>
</dbReference>
<dbReference type="InterPro" id="IPR000801">
    <property type="entry name" value="Esterase-like"/>
</dbReference>
<name>A0A317C1R9_9GAMM</name>
<sequence length="451" mass="50434">MAGNLRKKEDLQEGPGSNLIGKMCDKIGHLFLNGIIKLMNRLIPLLLTFTLLTLAACTAPPRVKPTTAVTPPVQPEPIKPVKPSRPPVLSELVGRYSLFAGSDINFELKEQGGKLLVFAMGRSSELKQISPTRFQLAGGREVNFQYSAEGKYDRFVTMSDGRNQRFIRDDSLARSRKGVTNQAVYTWQMINALKAGDYTHSRFISPSRGLVDYSVYLPSDWRRDSKKTYPLIIYLHGQTGWEHSFSEAVPAAQLNQWMARGLIPPTVIVALRSGRIGANGRTEEQWSSPRNEKLITSESSNELRAFIRQQFRAGMSAKTTSIHGHSRGSRGAIHYALKFPDSFASAVANAFVSDYALPETMQIATQNQQRLRTNGIPLRMSIGDRDEFVLNMGRKATPVMHQHLNRLGIPHQYQLFSGIDHSFAKLWNVRLKNGMPNGLSELQFHAGAWAK</sequence>
<evidence type="ECO:0008006" key="4">
    <source>
        <dbReference type="Google" id="ProtNLM"/>
    </source>
</evidence>
<dbReference type="AlphaFoldDB" id="A0A317C1R9"/>
<comment type="caution">
    <text evidence="2">The sequence shown here is derived from an EMBL/GenBank/DDBJ whole genome shotgun (WGS) entry which is preliminary data.</text>
</comment>
<dbReference type="PANTHER" id="PTHR48098:SF1">
    <property type="entry name" value="DIACYLGLYCEROL ACYLTRANSFERASE_MYCOLYLTRANSFERASE AG85A"/>
    <property type="match status" value="1"/>
</dbReference>
<dbReference type="SUPFAM" id="SSF53474">
    <property type="entry name" value="alpha/beta-Hydrolases"/>
    <property type="match status" value="1"/>
</dbReference>
<dbReference type="Gene3D" id="3.40.50.1820">
    <property type="entry name" value="alpha/beta hydrolase"/>
    <property type="match status" value="1"/>
</dbReference>
<dbReference type="OrthoDB" id="9803578at2"/>
<feature type="region of interest" description="Disordered" evidence="1">
    <location>
        <begin position="65"/>
        <end position="84"/>
    </location>
</feature>
<evidence type="ECO:0000313" key="3">
    <source>
        <dbReference type="Proteomes" id="UP000245539"/>
    </source>
</evidence>
<proteinExistence type="predicted"/>
<dbReference type="InterPro" id="IPR029058">
    <property type="entry name" value="AB_hydrolase_fold"/>
</dbReference>
<dbReference type="Proteomes" id="UP000245539">
    <property type="component" value="Unassembled WGS sequence"/>
</dbReference>
<dbReference type="Pfam" id="PF00756">
    <property type="entry name" value="Esterase"/>
    <property type="match status" value="1"/>
</dbReference>
<protein>
    <recommendedName>
        <fullName evidence="4">Esterase</fullName>
    </recommendedName>
</protein>
<evidence type="ECO:0000256" key="1">
    <source>
        <dbReference type="SAM" id="MobiDB-lite"/>
    </source>
</evidence>
<dbReference type="GO" id="GO:0016747">
    <property type="term" value="F:acyltransferase activity, transferring groups other than amino-acyl groups"/>
    <property type="evidence" value="ECO:0007669"/>
    <property type="project" value="TreeGrafter"/>
</dbReference>
<evidence type="ECO:0000313" key="2">
    <source>
        <dbReference type="EMBL" id="PWQ92574.1"/>
    </source>
</evidence>
<dbReference type="InterPro" id="IPR050583">
    <property type="entry name" value="Mycobacterial_A85_antigen"/>
</dbReference>
<reference evidence="2 3" key="1">
    <citation type="submission" date="2018-05" db="EMBL/GenBank/DDBJ databases">
        <title>Leucothrix arctica sp. nov., isolated from Arctic seawater.</title>
        <authorList>
            <person name="Choi A."/>
            <person name="Baek K."/>
        </authorList>
    </citation>
    <scope>NUCLEOTIDE SEQUENCE [LARGE SCALE GENOMIC DNA]</scope>
    <source>
        <strain evidence="2 3">JCM 18388</strain>
    </source>
</reference>
<accession>A0A317C1R9</accession>
<dbReference type="EMBL" id="QGKM01000083">
    <property type="protein sequence ID" value="PWQ92574.1"/>
    <property type="molecule type" value="Genomic_DNA"/>
</dbReference>